<dbReference type="EnsemblPlants" id="KEH17863">
    <property type="protein sequence ID" value="KEH17863"/>
    <property type="gene ID" value="MTR_8g006995"/>
</dbReference>
<evidence type="ECO:0000256" key="1">
    <source>
        <dbReference type="ARBA" id="ARBA00010528"/>
    </source>
</evidence>
<evidence type="ECO:0000256" key="5">
    <source>
        <dbReference type="ARBA" id="ARBA00023274"/>
    </source>
</evidence>
<dbReference type="FunFam" id="3.40.1370.10:FF:000012">
    <property type="entry name" value="50S ribosomal protein L4"/>
    <property type="match status" value="1"/>
</dbReference>
<evidence type="ECO:0000256" key="8">
    <source>
        <dbReference type="SAM" id="MobiDB-lite"/>
    </source>
</evidence>
<dbReference type="OrthoDB" id="275876at2759"/>
<dbReference type="GO" id="GO:0006412">
    <property type="term" value="P:translation"/>
    <property type="evidence" value="ECO:0007669"/>
    <property type="project" value="InterPro"/>
</dbReference>
<evidence type="ECO:0000313" key="12">
    <source>
        <dbReference type="Proteomes" id="UP000002051"/>
    </source>
</evidence>
<dbReference type="InterPro" id="IPR002136">
    <property type="entry name" value="Ribosomal_uL4"/>
</dbReference>
<dbReference type="GO" id="GO:1990904">
    <property type="term" value="C:ribonucleoprotein complex"/>
    <property type="evidence" value="ECO:0007669"/>
    <property type="project" value="UniProtKB-KW"/>
</dbReference>
<dbReference type="STRING" id="3880.A0A072TM19"/>
<keyword evidence="2" id="KW-0699">rRNA-binding</keyword>
<evidence type="ECO:0000313" key="13">
    <source>
        <dbReference type="Proteomes" id="UP000265566"/>
    </source>
</evidence>
<reference evidence="9 12" key="2">
    <citation type="journal article" date="2014" name="BMC Genomics">
        <title>An improved genome release (version Mt4.0) for the model legume Medicago truncatula.</title>
        <authorList>
            <person name="Tang H."/>
            <person name="Krishnakumar V."/>
            <person name="Bidwell S."/>
            <person name="Rosen B."/>
            <person name="Chan A."/>
            <person name="Zhou S."/>
            <person name="Gentzbittel L."/>
            <person name="Childs K.L."/>
            <person name="Yandell M."/>
            <person name="Gundlach H."/>
            <person name="Mayer K.F."/>
            <person name="Schwartz D.C."/>
            <person name="Town C.D."/>
        </authorList>
    </citation>
    <scope>GENOME REANNOTATION</scope>
    <source>
        <strain evidence="9">A17</strain>
        <strain evidence="11 12">cv. Jemalong A17</strain>
    </source>
</reference>
<dbReference type="GO" id="GO:0003735">
    <property type="term" value="F:structural constituent of ribosome"/>
    <property type="evidence" value="ECO:0000318"/>
    <property type="project" value="GO_Central"/>
</dbReference>
<dbReference type="InterPro" id="IPR013005">
    <property type="entry name" value="Ribosomal_uL4-like"/>
</dbReference>
<reference evidence="9 12" key="1">
    <citation type="journal article" date="2011" name="Nature">
        <title>The Medicago genome provides insight into the evolution of rhizobial symbioses.</title>
        <authorList>
            <person name="Young N.D."/>
            <person name="Debelle F."/>
            <person name="Oldroyd G.E."/>
            <person name="Geurts R."/>
            <person name="Cannon S.B."/>
            <person name="Udvardi M.K."/>
            <person name="Benedito V.A."/>
            <person name="Mayer K.F."/>
            <person name="Gouzy J."/>
            <person name="Schoof H."/>
            <person name="Van de Peer Y."/>
            <person name="Proost S."/>
            <person name="Cook D.R."/>
            <person name="Meyers B.C."/>
            <person name="Spannagl M."/>
            <person name="Cheung F."/>
            <person name="De Mita S."/>
            <person name="Krishnakumar V."/>
            <person name="Gundlach H."/>
            <person name="Zhou S."/>
            <person name="Mudge J."/>
            <person name="Bharti A.K."/>
            <person name="Murray J.D."/>
            <person name="Naoumkina M.A."/>
            <person name="Rosen B."/>
            <person name="Silverstein K.A."/>
            <person name="Tang H."/>
            <person name="Rombauts S."/>
            <person name="Zhao P.X."/>
            <person name="Zhou P."/>
            <person name="Barbe V."/>
            <person name="Bardou P."/>
            <person name="Bechner M."/>
            <person name="Bellec A."/>
            <person name="Berger A."/>
            <person name="Berges H."/>
            <person name="Bidwell S."/>
            <person name="Bisseling T."/>
            <person name="Choisne N."/>
            <person name="Couloux A."/>
            <person name="Denny R."/>
            <person name="Deshpande S."/>
            <person name="Dai X."/>
            <person name="Doyle J.J."/>
            <person name="Dudez A.M."/>
            <person name="Farmer A.D."/>
            <person name="Fouteau S."/>
            <person name="Franken C."/>
            <person name="Gibelin C."/>
            <person name="Gish J."/>
            <person name="Goldstein S."/>
            <person name="Gonzalez A.J."/>
            <person name="Green P.J."/>
            <person name="Hallab A."/>
            <person name="Hartog M."/>
            <person name="Hua A."/>
            <person name="Humphray S.J."/>
            <person name="Jeong D.H."/>
            <person name="Jing Y."/>
            <person name="Jocker A."/>
            <person name="Kenton S.M."/>
            <person name="Kim D.J."/>
            <person name="Klee K."/>
            <person name="Lai H."/>
            <person name="Lang C."/>
            <person name="Lin S."/>
            <person name="Macmil S.L."/>
            <person name="Magdelenat G."/>
            <person name="Matthews L."/>
            <person name="McCorrison J."/>
            <person name="Monaghan E.L."/>
            <person name="Mun J.H."/>
            <person name="Najar F.Z."/>
            <person name="Nicholson C."/>
            <person name="Noirot C."/>
            <person name="O'Bleness M."/>
            <person name="Paule C.R."/>
            <person name="Poulain J."/>
            <person name="Prion F."/>
            <person name="Qin B."/>
            <person name="Qu C."/>
            <person name="Retzel E.F."/>
            <person name="Riddle C."/>
            <person name="Sallet E."/>
            <person name="Samain S."/>
            <person name="Samson N."/>
            <person name="Sanders I."/>
            <person name="Saurat O."/>
            <person name="Scarpelli C."/>
            <person name="Schiex T."/>
            <person name="Segurens B."/>
            <person name="Severin A.J."/>
            <person name="Sherrier D.J."/>
            <person name="Shi R."/>
            <person name="Sims S."/>
            <person name="Singer S.R."/>
            <person name="Sinharoy S."/>
            <person name="Sterck L."/>
            <person name="Viollet A."/>
            <person name="Wang B.B."/>
            <person name="Wang K."/>
            <person name="Wang M."/>
            <person name="Wang X."/>
            <person name="Warfsmann J."/>
            <person name="Weissenbach J."/>
            <person name="White D.D."/>
            <person name="White J.D."/>
            <person name="Wiley G.B."/>
            <person name="Wincker P."/>
            <person name="Xing Y."/>
            <person name="Yang L."/>
            <person name="Yao Z."/>
            <person name="Ying F."/>
            <person name="Zhai J."/>
            <person name="Zhou L."/>
            <person name="Zuber A."/>
            <person name="Denarie J."/>
            <person name="Dixon R.A."/>
            <person name="May G.D."/>
            <person name="Schwartz D.C."/>
            <person name="Rogers J."/>
            <person name="Quetier F."/>
            <person name="Town C.D."/>
            <person name="Roe B.A."/>
        </authorList>
    </citation>
    <scope>NUCLEOTIDE SEQUENCE [LARGE SCALE GENOMIC DNA]</scope>
    <source>
        <strain evidence="9">A17</strain>
        <strain evidence="11 12">cv. Jemalong A17</strain>
    </source>
</reference>
<dbReference type="SUPFAM" id="SSF52166">
    <property type="entry name" value="Ribosomal protein L4"/>
    <property type="match status" value="1"/>
</dbReference>
<gene>
    <name evidence="11" type="primary">25500064</name>
    <name evidence="9" type="ordered locus">MTR_8g006995</name>
    <name evidence="10" type="ORF">MtrunA17_Chr8g0335501</name>
</gene>
<protein>
    <recommendedName>
        <fullName evidence="6">Large ribosomal subunit protein uL4c</fullName>
    </recommendedName>
    <alternativeName>
        <fullName evidence="7">50S ribosomal protein L4, chloroplastic</fullName>
    </alternativeName>
</protein>
<dbReference type="KEGG" id="mtr:25500064"/>
<evidence type="ECO:0000256" key="2">
    <source>
        <dbReference type="ARBA" id="ARBA00022730"/>
    </source>
</evidence>
<reference evidence="13" key="4">
    <citation type="journal article" date="2018" name="Nat. Plants">
        <title>Whole-genome landscape of Medicago truncatula symbiotic genes.</title>
        <authorList>
            <person name="Pecrix Y."/>
            <person name="Staton S.E."/>
            <person name="Sallet E."/>
            <person name="Lelandais-Briere C."/>
            <person name="Moreau S."/>
            <person name="Carrere S."/>
            <person name="Blein T."/>
            <person name="Jardinaud M.F."/>
            <person name="Latrasse D."/>
            <person name="Zouine M."/>
            <person name="Zahm M."/>
            <person name="Kreplak J."/>
            <person name="Mayjonade B."/>
            <person name="Satge C."/>
            <person name="Perez M."/>
            <person name="Cauet S."/>
            <person name="Marande W."/>
            <person name="Chantry-Darmon C."/>
            <person name="Lopez-Roques C."/>
            <person name="Bouchez O."/>
            <person name="Berard A."/>
            <person name="Debelle F."/>
            <person name="Munos S."/>
            <person name="Bendahmane A."/>
            <person name="Berges H."/>
            <person name="Niebel A."/>
            <person name="Buitink J."/>
            <person name="Frugier F."/>
            <person name="Benhamed M."/>
            <person name="Crespi M."/>
            <person name="Gouzy J."/>
            <person name="Gamas P."/>
        </authorList>
    </citation>
    <scope>NUCLEOTIDE SEQUENCE [LARGE SCALE GENOMIC DNA]</scope>
    <source>
        <strain evidence="13">cv. Jemalong A17</strain>
    </source>
</reference>
<dbReference type="Pfam" id="PF00573">
    <property type="entry name" value="Ribosomal_L4"/>
    <property type="match status" value="1"/>
</dbReference>
<accession>A0A072TM19</accession>
<dbReference type="GO" id="GO:0005840">
    <property type="term" value="C:ribosome"/>
    <property type="evidence" value="ECO:0007669"/>
    <property type="project" value="UniProtKB-KW"/>
</dbReference>
<reference evidence="11" key="3">
    <citation type="submission" date="2015-04" db="UniProtKB">
        <authorList>
            <consortium name="EnsemblPlants"/>
        </authorList>
    </citation>
    <scope>IDENTIFICATION</scope>
    <source>
        <strain evidence="11">cv. Jemalong A17</strain>
    </source>
</reference>
<dbReference type="Proteomes" id="UP000002051">
    <property type="component" value="Chromosome 8"/>
</dbReference>
<dbReference type="EMBL" id="CM001224">
    <property type="protein sequence ID" value="KEH17863.1"/>
    <property type="molecule type" value="Genomic_DNA"/>
</dbReference>
<dbReference type="PANTHER" id="PTHR10746:SF17">
    <property type="entry name" value="LARGE RIBOSOMAL SUBUNIT PROTEIN UL4C"/>
    <property type="match status" value="1"/>
</dbReference>
<reference evidence="10" key="5">
    <citation type="journal article" date="2018" name="Nat. Plants">
        <title>Whole-genome landscape of Medicago truncatula symbiotic genes.</title>
        <authorList>
            <person name="Pecrix Y."/>
            <person name="Gamas P."/>
            <person name="Carrere S."/>
        </authorList>
    </citation>
    <scope>NUCLEOTIDE SEQUENCE</scope>
    <source>
        <tissue evidence="10">Leaves</tissue>
    </source>
</reference>
<dbReference type="PANTHER" id="PTHR10746">
    <property type="entry name" value="50S RIBOSOMAL PROTEIN L4"/>
    <property type="match status" value="1"/>
</dbReference>
<feature type="compositionally biased region" description="Acidic residues" evidence="8">
    <location>
        <begin position="263"/>
        <end position="290"/>
    </location>
</feature>
<dbReference type="NCBIfam" id="TIGR03953">
    <property type="entry name" value="rplD_bact"/>
    <property type="match status" value="1"/>
</dbReference>
<dbReference type="Gene3D" id="3.40.1370.10">
    <property type="match status" value="1"/>
</dbReference>
<proteinExistence type="inferred from homology"/>
<evidence type="ECO:0000256" key="6">
    <source>
        <dbReference type="ARBA" id="ARBA00035208"/>
    </source>
</evidence>
<organism evidence="9 12">
    <name type="scientific">Medicago truncatula</name>
    <name type="common">Barrel medic</name>
    <name type="synonym">Medicago tribuloides</name>
    <dbReference type="NCBI Taxonomy" id="3880"/>
    <lineage>
        <taxon>Eukaryota</taxon>
        <taxon>Viridiplantae</taxon>
        <taxon>Streptophyta</taxon>
        <taxon>Embryophyta</taxon>
        <taxon>Tracheophyta</taxon>
        <taxon>Spermatophyta</taxon>
        <taxon>Magnoliopsida</taxon>
        <taxon>eudicotyledons</taxon>
        <taxon>Gunneridae</taxon>
        <taxon>Pentapetalae</taxon>
        <taxon>rosids</taxon>
        <taxon>fabids</taxon>
        <taxon>Fabales</taxon>
        <taxon>Fabaceae</taxon>
        <taxon>Papilionoideae</taxon>
        <taxon>50 kb inversion clade</taxon>
        <taxon>NPAAA clade</taxon>
        <taxon>Hologalegina</taxon>
        <taxon>IRL clade</taxon>
        <taxon>Trifolieae</taxon>
        <taxon>Medicago</taxon>
    </lineage>
</organism>
<dbReference type="InterPro" id="IPR023574">
    <property type="entry name" value="Ribosomal_uL4_dom_sf"/>
</dbReference>
<feature type="region of interest" description="Disordered" evidence="8">
    <location>
        <begin position="109"/>
        <end position="136"/>
    </location>
</feature>
<dbReference type="EMBL" id="PSQE01000008">
    <property type="protein sequence ID" value="RHN38651.1"/>
    <property type="molecule type" value="Genomic_DNA"/>
</dbReference>
<feature type="region of interest" description="Disordered" evidence="8">
    <location>
        <begin position="258"/>
        <end position="290"/>
    </location>
</feature>
<keyword evidence="3" id="KW-0694">RNA-binding</keyword>
<keyword evidence="4 9" id="KW-0689">Ribosomal protein</keyword>
<evidence type="ECO:0000313" key="11">
    <source>
        <dbReference type="EnsemblPlants" id="KEH17863"/>
    </source>
</evidence>
<evidence type="ECO:0000256" key="7">
    <source>
        <dbReference type="ARBA" id="ARBA00035387"/>
    </source>
</evidence>
<dbReference type="AlphaFoldDB" id="A0A072TM19"/>
<dbReference type="HOGENOM" id="CLU_041575_0_0_1"/>
<evidence type="ECO:0000313" key="10">
    <source>
        <dbReference type="EMBL" id="RHN38651.1"/>
    </source>
</evidence>
<evidence type="ECO:0000256" key="3">
    <source>
        <dbReference type="ARBA" id="ARBA00022884"/>
    </source>
</evidence>
<name>A0A072TM19_MEDTR</name>
<keyword evidence="12" id="KW-1185">Reference proteome</keyword>
<evidence type="ECO:0000256" key="4">
    <source>
        <dbReference type="ARBA" id="ARBA00022980"/>
    </source>
</evidence>
<dbReference type="GO" id="GO:0019843">
    <property type="term" value="F:rRNA binding"/>
    <property type="evidence" value="ECO:0007669"/>
    <property type="project" value="UniProtKB-KW"/>
</dbReference>
<sequence>MASLSSTLTPTSTSLSFFSSSIFISNSIPKLKFTPNSNSISHTNSLSISCKLATLPLLSFSGEKIGESTLDVKSASPSTSRAVVHRAIIHDLQNKRRGTASTLTRAEVRGGGRKPYNQKKTGRARQGSIRTPLRPGGGVIFGPKPRDWTIKINKKEKRLAISTAVASAAVNTVVVEEFGDEFEGNAKTKEFIAAMKRWGLDPTEKVTFFMMEVKEKVLLASRNIGTLKILTPRTLNLYDVLNADKIVLTPDAVDYLNGRYGDSEQDDDGDYVEEDSQEGPDAEESADAVN</sequence>
<evidence type="ECO:0000313" key="9">
    <source>
        <dbReference type="EMBL" id="KEH17863.1"/>
    </source>
</evidence>
<comment type="similarity">
    <text evidence="1">Belongs to the universal ribosomal protein uL4 family.</text>
</comment>
<keyword evidence="5" id="KW-0687">Ribonucleoprotein</keyword>
<dbReference type="Proteomes" id="UP000265566">
    <property type="component" value="Chromosome 8"/>
</dbReference>
<dbReference type="Gramene" id="rna44609">
    <property type="protein sequence ID" value="RHN38651.1"/>
    <property type="gene ID" value="gene44609"/>
</dbReference>
<dbReference type="HAMAP" id="MF_01328_B">
    <property type="entry name" value="Ribosomal_uL4_B"/>
    <property type="match status" value="1"/>
</dbReference>